<accession>A0ABQ6S869</accession>
<dbReference type="Pfam" id="PF00534">
    <property type="entry name" value="Glycos_transf_1"/>
    <property type="match status" value="1"/>
</dbReference>
<dbReference type="SUPFAM" id="SSF53756">
    <property type="entry name" value="UDP-Glycosyltransferase/glycogen phosphorylase"/>
    <property type="match status" value="1"/>
</dbReference>
<evidence type="ECO:0000313" key="3">
    <source>
        <dbReference type="EMBL" id="KAA5268211.1"/>
    </source>
</evidence>
<feature type="domain" description="Glycosyl transferase family 1" evidence="2">
    <location>
        <begin position="263"/>
        <end position="341"/>
    </location>
</feature>
<proteinExistence type="predicted"/>
<evidence type="ECO:0000313" key="4">
    <source>
        <dbReference type="Proteomes" id="UP000335496"/>
    </source>
</evidence>
<protein>
    <submittedName>
        <fullName evidence="3">Glycosyltransferase family 4 protein</fullName>
    </submittedName>
</protein>
<keyword evidence="4" id="KW-1185">Reference proteome</keyword>
<sequence length="372" mass="43534">MMYILFDLISVQGCVNGGGEYTKRIFRELSNHTNVNLVGLYDSINKFIGEEREYYKQKCERMVDINEYDSIAFIINKYRIDTFFIGILQRFSIYNLGNLSSCRTIVTLHDVCDLSNETNSLYKKEGLSFRRIKLHLFQCIHNRIEPSGMKCYEHFKALLSSYNCSIITVSEYSQKSIIYFLPYINANEIKIFYPPLHSEKIACRSEKVENSKLKSLIENHEKFFLMLGGNRPSKNAKIVYRFFDKFKKQFPEYHLLDVGGKIPYLSQSDLDYAYEHAWAFIYPSLLEGFGYPPVEAMKYSTPVLSSNVCSMPEVLGDAPLYFSPFYEEDLFFKVLTLMDNYEFHSEKSRSRYVFLKSKMDCDLDKIINLIIS</sequence>
<comment type="caution">
    <text evidence="3">The sequence shown here is derived from an EMBL/GenBank/DDBJ whole genome shotgun (WGS) entry which is preliminary data.</text>
</comment>
<organism evidence="3 4">
    <name type="scientific">Bacteroides eggerthii</name>
    <dbReference type="NCBI Taxonomy" id="28111"/>
    <lineage>
        <taxon>Bacteria</taxon>
        <taxon>Pseudomonadati</taxon>
        <taxon>Bacteroidota</taxon>
        <taxon>Bacteroidia</taxon>
        <taxon>Bacteroidales</taxon>
        <taxon>Bacteroidaceae</taxon>
        <taxon>Bacteroides</taxon>
    </lineage>
</organism>
<evidence type="ECO:0000256" key="1">
    <source>
        <dbReference type="ARBA" id="ARBA00022679"/>
    </source>
</evidence>
<keyword evidence="1" id="KW-0808">Transferase</keyword>
<evidence type="ECO:0000259" key="2">
    <source>
        <dbReference type="Pfam" id="PF00534"/>
    </source>
</evidence>
<dbReference type="Gene3D" id="3.40.50.2000">
    <property type="entry name" value="Glycogen Phosphorylase B"/>
    <property type="match status" value="1"/>
</dbReference>
<dbReference type="EMBL" id="VVZX01000045">
    <property type="protein sequence ID" value="KAA5268211.1"/>
    <property type="molecule type" value="Genomic_DNA"/>
</dbReference>
<reference evidence="3 4" key="1">
    <citation type="journal article" date="2019" name="Nat. Med.">
        <title>A library of human gut bacterial isolates paired with longitudinal multiomics data enables mechanistic microbiome research.</title>
        <authorList>
            <person name="Poyet M."/>
            <person name="Groussin M."/>
            <person name="Gibbons S.M."/>
            <person name="Avila-Pacheco J."/>
            <person name="Jiang X."/>
            <person name="Kearney S.M."/>
            <person name="Perrotta A.R."/>
            <person name="Berdy B."/>
            <person name="Zhao S."/>
            <person name="Lieberman T.D."/>
            <person name="Swanson P.K."/>
            <person name="Smith M."/>
            <person name="Roesemann S."/>
            <person name="Alexander J.E."/>
            <person name="Rich S.A."/>
            <person name="Livny J."/>
            <person name="Vlamakis H."/>
            <person name="Clish C."/>
            <person name="Bullock K."/>
            <person name="Deik A."/>
            <person name="Scott J."/>
            <person name="Pierce K.A."/>
            <person name="Xavier R.J."/>
            <person name="Alm E.J."/>
        </authorList>
    </citation>
    <scope>NUCLEOTIDE SEQUENCE [LARGE SCALE GENOMIC DNA]</scope>
    <source>
        <strain evidence="3 4">BIOML-A1</strain>
    </source>
</reference>
<dbReference type="InterPro" id="IPR001296">
    <property type="entry name" value="Glyco_trans_1"/>
</dbReference>
<gene>
    <name evidence="3" type="ORF">F2Z23_19005</name>
</gene>
<dbReference type="Proteomes" id="UP000335496">
    <property type="component" value="Unassembled WGS sequence"/>
</dbReference>
<dbReference type="PANTHER" id="PTHR46401">
    <property type="entry name" value="GLYCOSYLTRANSFERASE WBBK-RELATED"/>
    <property type="match status" value="1"/>
</dbReference>
<name>A0ABQ6S869_9BACE</name>
<dbReference type="PANTHER" id="PTHR46401:SF2">
    <property type="entry name" value="GLYCOSYLTRANSFERASE WBBK-RELATED"/>
    <property type="match status" value="1"/>
</dbReference>